<protein>
    <submittedName>
        <fullName evidence="2">Uncharacterized protein</fullName>
    </submittedName>
</protein>
<dbReference type="Proteomes" id="UP000483820">
    <property type="component" value="Chromosome X"/>
</dbReference>
<dbReference type="CTD" id="9817420"/>
<dbReference type="AlphaFoldDB" id="A0A6A5G370"/>
<dbReference type="EMBL" id="WUAV01000006">
    <property type="protein sequence ID" value="KAF1749377.1"/>
    <property type="molecule type" value="Genomic_DNA"/>
</dbReference>
<feature type="region of interest" description="Disordered" evidence="1">
    <location>
        <begin position="1"/>
        <end position="27"/>
    </location>
</feature>
<name>A0A6A5G370_CAERE</name>
<dbReference type="GeneID" id="9817420"/>
<gene>
    <name evidence="2" type="ORF">GCK72_025845</name>
</gene>
<evidence type="ECO:0000313" key="3">
    <source>
        <dbReference type="Proteomes" id="UP000483820"/>
    </source>
</evidence>
<dbReference type="RefSeq" id="XP_053580078.1">
    <property type="nucleotide sequence ID" value="XM_053736512.1"/>
</dbReference>
<reference evidence="2 3" key="1">
    <citation type="submission" date="2019-12" db="EMBL/GenBank/DDBJ databases">
        <title>Chromosome-level assembly of the Caenorhabditis remanei genome.</title>
        <authorList>
            <person name="Teterina A.A."/>
            <person name="Willis J.H."/>
            <person name="Phillips P.C."/>
        </authorList>
    </citation>
    <scope>NUCLEOTIDE SEQUENCE [LARGE SCALE GENOMIC DNA]</scope>
    <source>
        <strain evidence="2 3">PX506</strain>
        <tissue evidence="2">Whole organism</tissue>
    </source>
</reference>
<sequence>MSGILEVEISGAGEEAGGEERDETYERSKNEWLSCSRRRRACEKHGVFPIQDESDLFEHVASTAWQGYQGWYDEQCGIRVGTSHDLTILFSKPSNSPWQFQLHLKTTYGSLSRPVVSSQFRSQRSCEGEIKEIRLNVEMKLEVLDDDGVTRDVTKNYEGPPNKIFNLGKERMMYLDEDEEKLFKVKIKSIEDLSDYLIDFGGGDRQWKKRKEIKNPSLKKRFIKLEDRKIVLSAKRIRIQRQL</sequence>
<evidence type="ECO:0000256" key="1">
    <source>
        <dbReference type="SAM" id="MobiDB-lite"/>
    </source>
</evidence>
<dbReference type="Gene3D" id="2.30.30.140">
    <property type="match status" value="1"/>
</dbReference>
<accession>A0A6A5G370</accession>
<evidence type="ECO:0000313" key="2">
    <source>
        <dbReference type="EMBL" id="KAF1749377.1"/>
    </source>
</evidence>
<proteinExistence type="predicted"/>
<organism evidence="2 3">
    <name type="scientific">Caenorhabditis remanei</name>
    <name type="common">Caenorhabditis vulgaris</name>
    <dbReference type="NCBI Taxonomy" id="31234"/>
    <lineage>
        <taxon>Eukaryota</taxon>
        <taxon>Metazoa</taxon>
        <taxon>Ecdysozoa</taxon>
        <taxon>Nematoda</taxon>
        <taxon>Chromadorea</taxon>
        <taxon>Rhabditida</taxon>
        <taxon>Rhabditina</taxon>
        <taxon>Rhabditomorpha</taxon>
        <taxon>Rhabditoidea</taxon>
        <taxon>Rhabditidae</taxon>
        <taxon>Peloderinae</taxon>
        <taxon>Caenorhabditis</taxon>
    </lineage>
</organism>
<comment type="caution">
    <text evidence="2">The sequence shown here is derived from an EMBL/GenBank/DDBJ whole genome shotgun (WGS) entry which is preliminary data.</text>
</comment>
<dbReference type="KEGG" id="crq:GCK72_025845"/>